<dbReference type="AlphaFoldDB" id="A0A645HBU7"/>
<comment type="caution">
    <text evidence="3">The sequence shown here is derived from an EMBL/GenBank/DDBJ whole genome shotgun (WGS) entry which is preliminary data.</text>
</comment>
<evidence type="ECO:0000313" key="3">
    <source>
        <dbReference type="EMBL" id="MPN36507.1"/>
    </source>
</evidence>
<accession>A0A645HBU7</accession>
<proteinExistence type="predicted"/>
<dbReference type="EMBL" id="VSSQ01090662">
    <property type="protein sequence ID" value="MPN36507.1"/>
    <property type="molecule type" value="Genomic_DNA"/>
</dbReference>
<reference evidence="3" key="1">
    <citation type="submission" date="2019-08" db="EMBL/GenBank/DDBJ databases">
        <authorList>
            <person name="Kucharzyk K."/>
            <person name="Murdoch R.W."/>
            <person name="Higgins S."/>
            <person name="Loffler F."/>
        </authorList>
    </citation>
    <scope>NUCLEOTIDE SEQUENCE</scope>
</reference>
<evidence type="ECO:0000259" key="2">
    <source>
        <dbReference type="Pfam" id="PF13464"/>
    </source>
</evidence>
<name>A0A645HBU7_9ZZZZ</name>
<sequence>MTVIPANTNGIGVVAFTPDLNLQGTLAAPSDGTIQVVISVRRRAFMQVTVDGKEQFLGRAVPGNVYSYSGNSKITLVAGDASALQVYYNQTDLGVLGNFGQLVNMEFTATGSNDLTAAYTPTPTVTMQATLTPQPTAIPTETPELPTQTITPFAPTTNP</sequence>
<evidence type="ECO:0000256" key="1">
    <source>
        <dbReference type="SAM" id="MobiDB-lite"/>
    </source>
</evidence>
<dbReference type="InterPro" id="IPR025194">
    <property type="entry name" value="RodZ-like_C"/>
</dbReference>
<feature type="domain" description="Cytoskeleton protein RodZ-like C-terminal" evidence="2">
    <location>
        <begin position="37"/>
        <end position="101"/>
    </location>
</feature>
<dbReference type="Pfam" id="PF13464">
    <property type="entry name" value="RodZ_C"/>
    <property type="match status" value="1"/>
</dbReference>
<protein>
    <recommendedName>
        <fullName evidence="2">Cytoskeleton protein RodZ-like C-terminal domain-containing protein</fullName>
    </recommendedName>
</protein>
<organism evidence="3">
    <name type="scientific">bioreactor metagenome</name>
    <dbReference type="NCBI Taxonomy" id="1076179"/>
    <lineage>
        <taxon>unclassified sequences</taxon>
        <taxon>metagenomes</taxon>
        <taxon>ecological metagenomes</taxon>
    </lineage>
</organism>
<gene>
    <name evidence="3" type="ORF">SDC9_184016</name>
</gene>
<feature type="region of interest" description="Disordered" evidence="1">
    <location>
        <begin position="136"/>
        <end position="159"/>
    </location>
</feature>